<dbReference type="InterPro" id="IPR042470">
    <property type="entry name" value="RMI1_N_C_sf"/>
</dbReference>
<feature type="compositionally biased region" description="Basic and acidic residues" evidence="3">
    <location>
        <begin position="224"/>
        <end position="237"/>
    </location>
</feature>
<feature type="domain" description="RMI1 N-terminal" evidence="6">
    <location>
        <begin position="25"/>
        <end position="65"/>
    </location>
</feature>
<keyword evidence="8" id="KW-1185">Reference proteome</keyword>
<feature type="domain" description="RecQ-mediated genome instability protein 1 C-terminal OB-fold" evidence="5">
    <location>
        <begin position="417"/>
        <end position="536"/>
    </location>
</feature>
<feature type="region of interest" description="Disordered" evidence="3">
    <location>
        <begin position="214"/>
        <end position="243"/>
    </location>
</feature>
<dbReference type="PANTHER" id="PTHR14790">
    <property type="entry name" value="RECQ-MEDIATED GENOME INSTABILITY PROTEIN 1 RMI1"/>
    <property type="match status" value="1"/>
</dbReference>
<name>A0ABP1PFN0_XYLVO</name>
<evidence type="ECO:0000256" key="1">
    <source>
        <dbReference type="ARBA" id="ARBA00006395"/>
    </source>
</evidence>
<accession>A0ABP1PFN0</accession>
<sequence>MDYIKMNADLLRSIKSKLKLEYYLMNEDWLTDCVEFYMNQHENPSTEEILQFVKVQWQLSDLREINNKNGSLPVNLSQKKFLILSENYILQVEKIYDIATSKYKQLEKIRNIHISEVELSEAERFEKWEPPKKRMMQLLLTDGLQDIIGIEYNYIPRLNDILLPGYKVMVVGPVKCRRGVLLLEEGNFKGIGGEVDSLLIPNALENVLARALKLPENPDPYNDNETKSDNNKQEEPHIPNQIDDSFFEEDFDVNLEDLSKIENSHSKNQEPKHKIKDEPEIKNINTVFEKALSCNEENIFNDDDCLLEMIDEKQLIEPKIEQKNCIVAPFRTLPKEENDDIIIINDEEEITDVKYDIFKESMQNNFSQSNSTLFSNKAESSLTTSHLETEKKQSFLTGGKRTVPMSPPEVISSKKETTIKTVRGHVEALGKLSKKDSWILEASITDGTSVINVSFSNEVLENILGFSVQEFSIKKKLIAKNPEIEQELRMSFRNAEQKIKTLDALLELELNTNRIPTVVKIVDLTQQQKEILDKRLQNFLLKNNV</sequence>
<evidence type="ECO:0000259" key="6">
    <source>
        <dbReference type="Pfam" id="PF21000"/>
    </source>
</evidence>
<dbReference type="SMART" id="SM01161">
    <property type="entry name" value="DUF1767"/>
    <property type="match status" value="1"/>
</dbReference>
<dbReference type="Gene3D" id="2.40.50.770">
    <property type="entry name" value="RecQ-mediated genome instability protein Rmi1, C-terminal domain"/>
    <property type="match status" value="1"/>
</dbReference>
<dbReference type="EMBL" id="CAXAJV020001300">
    <property type="protein sequence ID" value="CAL7950896.1"/>
    <property type="molecule type" value="Genomic_DNA"/>
</dbReference>
<dbReference type="InterPro" id="IPR049363">
    <property type="entry name" value="RMI1_N"/>
</dbReference>
<comment type="similarity">
    <text evidence="1">Belongs to the RMI1 family.</text>
</comment>
<dbReference type="PANTHER" id="PTHR14790:SF15">
    <property type="entry name" value="RECQ-MEDIATED GENOME INSTABILITY PROTEIN 1"/>
    <property type="match status" value="1"/>
</dbReference>
<comment type="caution">
    <text evidence="7">The sequence shown here is derived from an EMBL/GenBank/DDBJ whole genome shotgun (WGS) entry which is preliminary data.</text>
</comment>
<protein>
    <recommendedName>
        <fullName evidence="2">RecQ-mediated genome instability protein 1</fullName>
    </recommendedName>
</protein>
<evidence type="ECO:0000259" key="4">
    <source>
        <dbReference type="Pfam" id="PF08585"/>
    </source>
</evidence>
<feature type="domain" description="RecQ mediated genome instability protein 1 OB-fold" evidence="4">
    <location>
        <begin position="72"/>
        <end position="203"/>
    </location>
</feature>
<dbReference type="Pfam" id="PF08585">
    <property type="entry name" value="RMI1_N_C"/>
    <property type="match status" value="1"/>
</dbReference>
<organism evidence="7 8">
    <name type="scientific">Xylocopa violacea</name>
    <name type="common">Violet carpenter bee</name>
    <name type="synonym">Apis violacea</name>
    <dbReference type="NCBI Taxonomy" id="135666"/>
    <lineage>
        <taxon>Eukaryota</taxon>
        <taxon>Metazoa</taxon>
        <taxon>Ecdysozoa</taxon>
        <taxon>Arthropoda</taxon>
        <taxon>Hexapoda</taxon>
        <taxon>Insecta</taxon>
        <taxon>Pterygota</taxon>
        <taxon>Neoptera</taxon>
        <taxon>Endopterygota</taxon>
        <taxon>Hymenoptera</taxon>
        <taxon>Apocrita</taxon>
        <taxon>Aculeata</taxon>
        <taxon>Apoidea</taxon>
        <taxon>Anthophila</taxon>
        <taxon>Apidae</taxon>
        <taxon>Xylocopa</taxon>
        <taxon>Xylocopa</taxon>
    </lineage>
</organism>
<dbReference type="Pfam" id="PF16099">
    <property type="entry name" value="RMI1_C"/>
    <property type="match status" value="1"/>
</dbReference>
<evidence type="ECO:0000256" key="3">
    <source>
        <dbReference type="SAM" id="MobiDB-lite"/>
    </source>
</evidence>
<proteinExistence type="inferred from homology"/>
<gene>
    <name evidence="7" type="ORF">XYLVIOL_LOCUS10247</name>
</gene>
<dbReference type="Pfam" id="PF21000">
    <property type="entry name" value="RMI1_N_N"/>
    <property type="match status" value="1"/>
</dbReference>
<evidence type="ECO:0000259" key="5">
    <source>
        <dbReference type="Pfam" id="PF16099"/>
    </source>
</evidence>
<dbReference type="Proteomes" id="UP001642520">
    <property type="component" value="Unassembled WGS sequence"/>
</dbReference>
<evidence type="ECO:0000313" key="7">
    <source>
        <dbReference type="EMBL" id="CAL7950896.1"/>
    </source>
</evidence>
<dbReference type="InterPro" id="IPR032199">
    <property type="entry name" value="RMI1_C"/>
</dbReference>
<evidence type="ECO:0000256" key="2">
    <source>
        <dbReference type="ARBA" id="ARBA00018987"/>
    </source>
</evidence>
<evidence type="ECO:0000313" key="8">
    <source>
        <dbReference type="Proteomes" id="UP001642520"/>
    </source>
</evidence>
<dbReference type="InterPro" id="IPR013894">
    <property type="entry name" value="RMI1_OB"/>
</dbReference>
<reference evidence="7 8" key="1">
    <citation type="submission" date="2024-08" db="EMBL/GenBank/DDBJ databases">
        <authorList>
            <person name="Will J Nash"/>
            <person name="Angela Man"/>
            <person name="Seanna McTaggart"/>
            <person name="Kendall Baker"/>
            <person name="Tom Barker"/>
            <person name="Leah Catchpole"/>
            <person name="Alex Durrant"/>
            <person name="Karim Gharbi"/>
            <person name="Naomi Irish"/>
            <person name="Gemy Kaithakottil"/>
            <person name="Debby Ku"/>
            <person name="Aaliyah Providence"/>
            <person name="Felix Shaw"/>
            <person name="David Swarbreck"/>
            <person name="Chris Watkins"/>
            <person name="Ann M. McCartney"/>
            <person name="Giulio Formenti"/>
            <person name="Alice Mouton"/>
            <person name="Noel Vella"/>
            <person name="Bjorn M von Reumont"/>
            <person name="Adriana Vella"/>
            <person name="Wilfried Haerty"/>
        </authorList>
    </citation>
    <scope>NUCLEOTIDE SEQUENCE [LARGE SCALE GENOMIC DNA]</scope>
</reference>